<keyword evidence="1" id="KW-0472">Membrane</keyword>
<gene>
    <name evidence="2" type="ORF">BU26DRAFT_16117</name>
</gene>
<name>A0A6A6J0N7_9PLEO</name>
<reference evidence="2" key="1">
    <citation type="journal article" date="2020" name="Stud. Mycol.">
        <title>101 Dothideomycetes genomes: a test case for predicting lifestyles and emergence of pathogens.</title>
        <authorList>
            <person name="Haridas S."/>
            <person name="Albert R."/>
            <person name="Binder M."/>
            <person name="Bloem J."/>
            <person name="Labutti K."/>
            <person name="Salamov A."/>
            <person name="Andreopoulos B."/>
            <person name="Baker S."/>
            <person name="Barry K."/>
            <person name="Bills G."/>
            <person name="Bluhm B."/>
            <person name="Cannon C."/>
            <person name="Castanera R."/>
            <person name="Culley D."/>
            <person name="Daum C."/>
            <person name="Ezra D."/>
            <person name="Gonzalez J."/>
            <person name="Henrissat B."/>
            <person name="Kuo A."/>
            <person name="Liang C."/>
            <person name="Lipzen A."/>
            <person name="Lutzoni F."/>
            <person name="Magnuson J."/>
            <person name="Mondo S."/>
            <person name="Nolan M."/>
            <person name="Ohm R."/>
            <person name="Pangilinan J."/>
            <person name="Park H.-J."/>
            <person name="Ramirez L."/>
            <person name="Alfaro M."/>
            <person name="Sun H."/>
            <person name="Tritt A."/>
            <person name="Yoshinaga Y."/>
            <person name="Zwiers L.-H."/>
            <person name="Turgeon B."/>
            <person name="Goodwin S."/>
            <person name="Spatafora J."/>
            <person name="Crous P."/>
            <person name="Grigoriev I."/>
        </authorList>
    </citation>
    <scope>NUCLEOTIDE SEQUENCE</scope>
    <source>
        <strain evidence="2">CBS 122368</strain>
    </source>
</reference>
<keyword evidence="1" id="KW-1133">Transmembrane helix</keyword>
<accession>A0A6A6J0N7</accession>
<evidence type="ECO:0000313" key="2">
    <source>
        <dbReference type="EMBL" id="KAF2256186.1"/>
    </source>
</evidence>
<dbReference type="GeneID" id="54573460"/>
<keyword evidence="3" id="KW-1185">Reference proteome</keyword>
<sequence length="137" mass="15174">MNLGDEGNYLCGLTQFLDGTSRLWVGVVRPMRSRIELFCQPHSFVRIPGAQMVSHRGCDKYWCPSEQHTYSSRPALHTPSLRATSITFALSFMITVCLLSSFSAPAYVITCTSTGRVCALFGQSSRQPNLHPPFPSS</sequence>
<organism evidence="2 3">
    <name type="scientific">Trematosphaeria pertusa</name>
    <dbReference type="NCBI Taxonomy" id="390896"/>
    <lineage>
        <taxon>Eukaryota</taxon>
        <taxon>Fungi</taxon>
        <taxon>Dikarya</taxon>
        <taxon>Ascomycota</taxon>
        <taxon>Pezizomycotina</taxon>
        <taxon>Dothideomycetes</taxon>
        <taxon>Pleosporomycetidae</taxon>
        <taxon>Pleosporales</taxon>
        <taxon>Massarineae</taxon>
        <taxon>Trematosphaeriaceae</taxon>
        <taxon>Trematosphaeria</taxon>
    </lineage>
</organism>
<evidence type="ECO:0000313" key="3">
    <source>
        <dbReference type="Proteomes" id="UP000800094"/>
    </source>
</evidence>
<dbReference type="AlphaFoldDB" id="A0A6A6J0N7"/>
<feature type="transmembrane region" description="Helical" evidence="1">
    <location>
        <begin position="86"/>
        <end position="108"/>
    </location>
</feature>
<keyword evidence="1" id="KW-0812">Transmembrane</keyword>
<proteinExistence type="predicted"/>
<protein>
    <submittedName>
        <fullName evidence="2">Uncharacterized protein</fullName>
    </submittedName>
</protein>
<dbReference type="RefSeq" id="XP_033691190.1">
    <property type="nucleotide sequence ID" value="XM_033820130.1"/>
</dbReference>
<dbReference type="EMBL" id="ML987189">
    <property type="protein sequence ID" value="KAF2256186.1"/>
    <property type="molecule type" value="Genomic_DNA"/>
</dbReference>
<evidence type="ECO:0000256" key="1">
    <source>
        <dbReference type="SAM" id="Phobius"/>
    </source>
</evidence>
<dbReference type="Proteomes" id="UP000800094">
    <property type="component" value="Unassembled WGS sequence"/>
</dbReference>